<dbReference type="Pfam" id="PF04002">
    <property type="entry name" value="RadC"/>
    <property type="match status" value="1"/>
</dbReference>
<dbReference type="Proteomes" id="UP000595278">
    <property type="component" value="Chromosome"/>
</dbReference>
<gene>
    <name evidence="7" type="ORF">JHT90_07450</name>
</gene>
<dbReference type="InterPro" id="IPR025657">
    <property type="entry name" value="RadC_JAB"/>
</dbReference>
<dbReference type="GO" id="GO:0006508">
    <property type="term" value="P:proteolysis"/>
    <property type="evidence" value="ECO:0007669"/>
    <property type="project" value="UniProtKB-KW"/>
</dbReference>
<dbReference type="EMBL" id="CP067393">
    <property type="protein sequence ID" value="QQP87070.1"/>
    <property type="molecule type" value="Genomic_DNA"/>
</dbReference>
<dbReference type="CDD" id="cd08071">
    <property type="entry name" value="MPN_DUF2466"/>
    <property type="match status" value="1"/>
</dbReference>
<name>A0A974NI75_9GAMM</name>
<dbReference type="PANTHER" id="PTHR30471:SF3">
    <property type="entry name" value="UPF0758 PROTEIN YEES-RELATED"/>
    <property type="match status" value="1"/>
</dbReference>
<keyword evidence="2" id="KW-0479">Metal-binding</keyword>
<feature type="domain" description="MPN" evidence="6">
    <location>
        <begin position="12"/>
        <end position="139"/>
    </location>
</feature>
<protein>
    <submittedName>
        <fullName evidence="7">JAB domain-containing protein</fullName>
    </submittedName>
</protein>
<evidence type="ECO:0000259" key="6">
    <source>
        <dbReference type="PROSITE" id="PS50249"/>
    </source>
</evidence>
<keyword evidence="5" id="KW-0482">Metalloprotease</keyword>
<sequence length="218" mass="25196">MDIKLGKNDKRYVEGSDDVYEIMQRILRRENKIDREKEHFWIIGMNEAGYILYIELIALGTVRSVPVEPMNIYRVAVMKNATRVIAVHNHPSGRLVPSKDDLDITDRLIQVGRILNIALVDHLIISTEAYESFRGMGLMDELEKSLKYVPTYQVIEQIRKEEKKIARDAIKATKEMLKTERAQKEALVFALFEKSVSVEAIAKILDVKVKEIERIINK</sequence>
<keyword evidence="8" id="KW-1185">Reference proteome</keyword>
<organism evidence="7 8">
    <name type="scientific">Entomomonas asaccharolytica</name>
    <dbReference type="NCBI Taxonomy" id="2785331"/>
    <lineage>
        <taxon>Bacteria</taxon>
        <taxon>Pseudomonadati</taxon>
        <taxon>Pseudomonadota</taxon>
        <taxon>Gammaproteobacteria</taxon>
        <taxon>Pseudomonadales</taxon>
        <taxon>Pseudomonadaceae</taxon>
        <taxon>Entomomonas</taxon>
    </lineage>
</organism>
<dbReference type="GO" id="GO:0046872">
    <property type="term" value="F:metal ion binding"/>
    <property type="evidence" value="ECO:0007669"/>
    <property type="project" value="UniProtKB-KW"/>
</dbReference>
<evidence type="ECO:0000313" key="7">
    <source>
        <dbReference type="EMBL" id="QQP87070.1"/>
    </source>
</evidence>
<accession>A0A974NI75</accession>
<dbReference type="AlphaFoldDB" id="A0A974NI75"/>
<dbReference type="InterPro" id="IPR001405">
    <property type="entry name" value="UPF0758"/>
</dbReference>
<dbReference type="InterPro" id="IPR037518">
    <property type="entry name" value="MPN"/>
</dbReference>
<evidence type="ECO:0000256" key="5">
    <source>
        <dbReference type="ARBA" id="ARBA00023049"/>
    </source>
</evidence>
<proteinExistence type="predicted"/>
<dbReference type="KEGG" id="eaz:JHT90_07450"/>
<dbReference type="GO" id="GO:0008237">
    <property type="term" value="F:metallopeptidase activity"/>
    <property type="evidence" value="ECO:0007669"/>
    <property type="project" value="UniProtKB-KW"/>
</dbReference>
<dbReference type="InterPro" id="IPR020891">
    <property type="entry name" value="UPF0758_CS"/>
</dbReference>
<dbReference type="PROSITE" id="PS50249">
    <property type="entry name" value="MPN"/>
    <property type="match status" value="1"/>
</dbReference>
<evidence type="ECO:0000313" key="8">
    <source>
        <dbReference type="Proteomes" id="UP000595278"/>
    </source>
</evidence>
<dbReference type="PANTHER" id="PTHR30471">
    <property type="entry name" value="DNA REPAIR PROTEIN RADC"/>
    <property type="match status" value="1"/>
</dbReference>
<keyword evidence="1" id="KW-0645">Protease</keyword>
<evidence type="ECO:0000256" key="2">
    <source>
        <dbReference type="ARBA" id="ARBA00022723"/>
    </source>
</evidence>
<dbReference type="RefSeq" id="WP_201095667.1">
    <property type="nucleotide sequence ID" value="NZ_CP067393.1"/>
</dbReference>
<keyword evidence="4" id="KW-0862">Zinc</keyword>
<dbReference type="SUPFAM" id="SSF102712">
    <property type="entry name" value="JAB1/MPN domain"/>
    <property type="match status" value="1"/>
</dbReference>
<keyword evidence="3" id="KW-0378">Hydrolase</keyword>
<dbReference type="PROSITE" id="PS01302">
    <property type="entry name" value="UPF0758"/>
    <property type="match status" value="1"/>
</dbReference>
<reference evidence="7 8" key="1">
    <citation type="submission" date="2021-01" db="EMBL/GenBank/DDBJ databases">
        <title>Entomomonas sp. F2A isolated from a house cricket (Acheta domesticus).</title>
        <authorList>
            <person name="Spergser J."/>
            <person name="Busse H.-J."/>
        </authorList>
    </citation>
    <scope>NUCLEOTIDE SEQUENCE [LARGE SCALE GENOMIC DNA]</scope>
    <source>
        <strain evidence="7 8">F2A</strain>
    </source>
</reference>
<evidence type="ECO:0000256" key="1">
    <source>
        <dbReference type="ARBA" id="ARBA00022670"/>
    </source>
</evidence>
<evidence type="ECO:0000256" key="4">
    <source>
        <dbReference type="ARBA" id="ARBA00022833"/>
    </source>
</evidence>
<evidence type="ECO:0000256" key="3">
    <source>
        <dbReference type="ARBA" id="ARBA00022801"/>
    </source>
</evidence>
<dbReference type="Gene3D" id="3.40.140.10">
    <property type="entry name" value="Cytidine Deaminase, domain 2"/>
    <property type="match status" value="1"/>
</dbReference>